<dbReference type="Proteomes" id="UP000715095">
    <property type="component" value="Unassembled WGS sequence"/>
</dbReference>
<keyword evidence="1" id="KW-0175">Coiled coil</keyword>
<organism evidence="2 3">
    <name type="scientific">Sutterella massiliensis</name>
    <dbReference type="NCBI Taxonomy" id="1816689"/>
    <lineage>
        <taxon>Bacteria</taxon>
        <taxon>Pseudomonadati</taxon>
        <taxon>Pseudomonadota</taxon>
        <taxon>Betaproteobacteria</taxon>
        <taxon>Burkholderiales</taxon>
        <taxon>Sutterellaceae</taxon>
        <taxon>Sutterella</taxon>
    </lineage>
</organism>
<dbReference type="EMBL" id="JACJJC010000490">
    <property type="protein sequence ID" value="MBM6705427.1"/>
    <property type="molecule type" value="Genomic_DNA"/>
</dbReference>
<accession>A0ABS2DVV8</accession>
<reference evidence="2 3" key="1">
    <citation type="journal article" date="2021" name="Sci. Rep.">
        <title>The distribution of antibiotic resistance genes in chicken gut microbiota commensals.</title>
        <authorList>
            <person name="Juricova H."/>
            <person name="Matiasovicova J."/>
            <person name="Kubasova T."/>
            <person name="Cejkova D."/>
            <person name="Rychlik I."/>
        </authorList>
    </citation>
    <scope>NUCLEOTIDE SEQUENCE [LARGE SCALE GENOMIC DNA]</scope>
    <source>
        <strain evidence="2 3">An829</strain>
    </source>
</reference>
<evidence type="ECO:0000256" key="1">
    <source>
        <dbReference type="SAM" id="Coils"/>
    </source>
</evidence>
<feature type="non-terminal residue" evidence="2">
    <location>
        <position position="1"/>
    </location>
</feature>
<protein>
    <submittedName>
        <fullName evidence="2">Uncharacterized protein</fullName>
    </submittedName>
</protein>
<feature type="coiled-coil region" evidence="1">
    <location>
        <begin position="27"/>
        <end position="54"/>
    </location>
</feature>
<evidence type="ECO:0000313" key="3">
    <source>
        <dbReference type="Proteomes" id="UP000715095"/>
    </source>
</evidence>
<comment type="caution">
    <text evidence="2">The sequence shown here is derived from an EMBL/GenBank/DDBJ whole genome shotgun (WGS) entry which is preliminary data.</text>
</comment>
<proteinExistence type="predicted"/>
<sequence>YEFGIKIAHYAPLVTHITTYEGGPRTADVITRERHREEKELERERDRKADMKYKRMERATLVDGEGTETKLGQ</sequence>
<name>A0ABS2DVV8_9BURK</name>
<keyword evidence="3" id="KW-1185">Reference proteome</keyword>
<gene>
    <name evidence="2" type="ORF">H6A60_13235</name>
</gene>
<evidence type="ECO:0000313" key="2">
    <source>
        <dbReference type="EMBL" id="MBM6705427.1"/>
    </source>
</evidence>